<dbReference type="EMBL" id="CAJPIJ010000164">
    <property type="protein sequence ID" value="CAG2000247.1"/>
    <property type="molecule type" value="Genomic_DNA"/>
</dbReference>
<dbReference type="Proteomes" id="UP000746612">
    <property type="component" value="Unassembled WGS sequence"/>
</dbReference>
<evidence type="ECO:0000313" key="1">
    <source>
        <dbReference type="EMBL" id="CAG2000247.1"/>
    </source>
</evidence>
<name>A0A9N8RL48_GIBZA</name>
<proteinExistence type="predicted"/>
<dbReference type="AlphaFoldDB" id="A0A9N8RL48"/>
<organism evidence="1 2">
    <name type="scientific">Gibberella zeae</name>
    <name type="common">Wheat head blight fungus</name>
    <name type="synonym">Fusarium graminearum</name>
    <dbReference type="NCBI Taxonomy" id="5518"/>
    <lineage>
        <taxon>Eukaryota</taxon>
        <taxon>Fungi</taxon>
        <taxon>Dikarya</taxon>
        <taxon>Ascomycota</taxon>
        <taxon>Pezizomycotina</taxon>
        <taxon>Sordariomycetes</taxon>
        <taxon>Hypocreomycetidae</taxon>
        <taxon>Hypocreales</taxon>
        <taxon>Nectriaceae</taxon>
        <taxon>Fusarium</taxon>
    </lineage>
</organism>
<comment type="caution">
    <text evidence="1">The sequence shown here is derived from an EMBL/GenBank/DDBJ whole genome shotgun (WGS) entry which is preliminary data.</text>
</comment>
<reference evidence="1" key="1">
    <citation type="submission" date="2021-03" db="EMBL/GenBank/DDBJ databases">
        <authorList>
            <person name="Alouane T."/>
            <person name="Langin T."/>
            <person name="Bonhomme L."/>
        </authorList>
    </citation>
    <scope>NUCLEOTIDE SEQUENCE</scope>
    <source>
        <strain evidence="1">MDC_Fg202</strain>
    </source>
</reference>
<sequence length="161" mass="17876">MTTSLALQPSGEAHQRNGSNFLLSLKLGGLKAQLPTIAGHDASSVDEPCRGRLHYCSLLVTDRCMSIIVIGHLIVLLSESVRLKKIKKLKLAGSLDFPVSIPYSSYQTSLAAFLICRQKETNERKECGPVMFLTNCDCVCRWLVLVSWLTLGALRERERDN</sequence>
<evidence type="ECO:0000313" key="2">
    <source>
        <dbReference type="Proteomes" id="UP000746612"/>
    </source>
</evidence>
<gene>
    <name evidence="1" type="ORF">MDCFG202_LOCUS457158</name>
</gene>
<accession>A0A9N8RL48</accession>
<protein>
    <submittedName>
        <fullName evidence="1">Uncharacterized protein</fullName>
    </submittedName>
</protein>